<sequence length="28" mass="2964">MVAALIVLMFAESMASSASLKHLSHFGN</sequence>
<evidence type="ECO:0000313" key="1">
    <source>
        <dbReference type="EMBL" id="GBO44370.1"/>
    </source>
</evidence>
<gene>
    <name evidence="1" type="ORF">AVEN_30712_1</name>
</gene>
<organism evidence="1 2">
    <name type="scientific">Araneus ventricosus</name>
    <name type="common">Orbweaver spider</name>
    <name type="synonym">Epeira ventricosa</name>
    <dbReference type="NCBI Taxonomy" id="182803"/>
    <lineage>
        <taxon>Eukaryota</taxon>
        <taxon>Metazoa</taxon>
        <taxon>Ecdysozoa</taxon>
        <taxon>Arthropoda</taxon>
        <taxon>Chelicerata</taxon>
        <taxon>Arachnida</taxon>
        <taxon>Araneae</taxon>
        <taxon>Araneomorphae</taxon>
        <taxon>Entelegynae</taxon>
        <taxon>Araneoidea</taxon>
        <taxon>Araneidae</taxon>
        <taxon>Araneus</taxon>
    </lineage>
</organism>
<accession>A0A4Y2X6A6</accession>
<reference evidence="1 2" key="1">
    <citation type="journal article" date="2019" name="Sci. Rep.">
        <title>Orb-weaving spider Araneus ventricosus genome elucidates the spidroin gene catalogue.</title>
        <authorList>
            <person name="Kono N."/>
            <person name="Nakamura H."/>
            <person name="Ohtoshi R."/>
            <person name="Moran D.A.P."/>
            <person name="Shinohara A."/>
            <person name="Yoshida Y."/>
            <person name="Fujiwara M."/>
            <person name="Mori M."/>
            <person name="Tomita M."/>
            <person name="Arakawa K."/>
        </authorList>
    </citation>
    <scope>NUCLEOTIDE SEQUENCE [LARGE SCALE GENOMIC DNA]</scope>
</reference>
<keyword evidence="2" id="KW-1185">Reference proteome</keyword>
<proteinExistence type="predicted"/>
<evidence type="ECO:0000313" key="2">
    <source>
        <dbReference type="Proteomes" id="UP000499080"/>
    </source>
</evidence>
<protein>
    <submittedName>
        <fullName evidence="1">Uncharacterized protein</fullName>
    </submittedName>
</protein>
<comment type="caution">
    <text evidence="1">The sequence shown here is derived from an EMBL/GenBank/DDBJ whole genome shotgun (WGS) entry which is preliminary data.</text>
</comment>
<dbReference type="Proteomes" id="UP000499080">
    <property type="component" value="Unassembled WGS sequence"/>
</dbReference>
<name>A0A4Y2X6A6_ARAVE</name>
<dbReference type="AlphaFoldDB" id="A0A4Y2X6A6"/>
<feature type="non-terminal residue" evidence="1">
    <location>
        <position position="28"/>
    </location>
</feature>
<dbReference type="EMBL" id="BGPR01071058">
    <property type="protein sequence ID" value="GBO44370.1"/>
    <property type="molecule type" value="Genomic_DNA"/>
</dbReference>